<accession>A0A897MW42</accession>
<name>A0A897MW42_9EURY</name>
<reference evidence="1" key="1">
    <citation type="submission" date="2020-11" db="EMBL/GenBank/DDBJ databases">
        <title>Carbohydrate-dependent, anaerobic sulfur respiration: A novel catabolism in halophilic archaea.</title>
        <authorList>
            <person name="Sorokin D.Y."/>
            <person name="Messina E."/>
            <person name="Smedile F."/>
            <person name="La Cono V."/>
            <person name="Hallsworth J.E."/>
            <person name="Yakimov M.M."/>
        </authorList>
    </citation>
    <scope>NUCLEOTIDE SEQUENCE</scope>
    <source>
        <strain evidence="1">AArc-S</strain>
    </source>
</reference>
<evidence type="ECO:0000313" key="1">
    <source>
        <dbReference type="EMBL" id="QSG02515.1"/>
    </source>
</evidence>
<dbReference type="Proteomes" id="UP000663586">
    <property type="component" value="Chromosome"/>
</dbReference>
<dbReference type="RefSeq" id="WP_238479661.1">
    <property type="nucleotide sequence ID" value="NZ_CP064786.1"/>
</dbReference>
<dbReference type="KEGG" id="hara:AArcS_1298"/>
<sequence>MAGTPTEVHDVHKRLVEDRGLIPAGTHSVQKHGNSSYGVLPSKFCEYDEIGQGDEIETFVDYEIGAVIHIPTANLEGMDR</sequence>
<gene>
    <name evidence="1" type="ORF">AArcS_1298</name>
</gene>
<keyword evidence="2" id="KW-1185">Reference proteome</keyword>
<dbReference type="EMBL" id="CP064786">
    <property type="protein sequence ID" value="QSG02515.1"/>
    <property type="molecule type" value="Genomic_DNA"/>
</dbReference>
<organism evidence="1 2">
    <name type="scientific">Natranaeroarchaeum sulfidigenes</name>
    <dbReference type="NCBI Taxonomy" id="2784880"/>
    <lineage>
        <taxon>Archaea</taxon>
        <taxon>Methanobacteriati</taxon>
        <taxon>Methanobacteriota</taxon>
        <taxon>Stenosarchaea group</taxon>
        <taxon>Halobacteria</taxon>
        <taxon>Halobacteriales</taxon>
        <taxon>Natronoarchaeaceae</taxon>
        <taxon>Natranaeroarchaeum</taxon>
    </lineage>
</organism>
<proteinExistence type="predicted"/>
<dbReference type="GeneID" id="70684680"/>
<dbReference type="AlphaFoldDB" id="A0A897MW42"/>
<protein>
    <submittedName>
        <fullName evidence="1">Uncharacterized protein</fullName>
    </submittedName>
</protein>
<evidence type="ECO:0000313" key="2">
    <source>
        <dbReference type="Proteomes" id="UP000663586"/>
    </source>
</evidence>